<protein>
    <submittedName>
        <fullName evidence="1">Putative Zn-dependent protease with MMP-like domain</fullName>
    </submittedName>
</protein>
<dbReference type="InterPro" id="IPR010428">
    <property type="entry name" value="Zincin_1"/>
</dbReference>
<evidence type="ECO:0000313" key="1">
    <source>
        <dbReference type="EMBL" id="MBA8828808.1"/>
    </source>
</evidence>
<dbReference type="GO" id="GO:0008233">
    <property type="term" value="F:peptidase activity"/>
    <property type="evidence" value="ECO:0007669"/>
    <property type="project" value="UniProtKB-KW"/>
</dbReference>
<proteinExistence type="predicted"/>
<keyword evidence="1" id="KW-0645">Protease</keyword>
<name>A0A7W3JT60_9MICO</name>
<accession>A0A7W3JT60</accession>
<dbReference type="InterPro" id="IPR038555">
    <property type="entry name" value="Zincin_1_sf"/>
</dbReference>
<dbReference type="AlphaFoldDB" id="A0A7W3JT60"/>
<dbReference type="EMBL" id="JACGWU010000001">
    <property type="protein sequence ID" value="MBA8828808.1"/>
    <property type="molecule type" value="Genomic_DNA"/>
</dbReference>
<keyword evidence="2" id="KW-1185">Reference proteome</keyword>
<reference evidence="1 2" key="1">
    <citation type="submission" date="2020-07" db="EMBL/GenBank/DDBJ databases">
        <title>Sequencing the genomes of 1000 actinobacteria strains.</title>
        <authorList>
            <person name="Klenk H.-P."/>
        </authorList>
    </citation>
    <scope>NUCLEOTIDE SEQUENCE [LARGE SCALE GENOMIC DNA]</scope>
    <source>
        <strain evidence="1 2">DSM 23737</strain>
    </source>
</reference>
<dbReference type="Proteomes" id="UP000524237">
    <property type="component" value="Unassembled WGS sequence"/>
</dbReference>
<dbReference type="CDD" id="cd12952">
    <property type="entry name" value="MMP_ACEL2062"/>
    <property type="match status" value="1"/>
</dbReference>
<gene>
    <name evidence="1" type="ORF">FB555_000879</name>
</gene>
<keyword evidence="1" id="KW-0378">Hydrolase</keyword>
<organism evidence="1 2">
    <name type="scientific">Alpinimonas psychrophila</name>
    <dbReference type="NCBI Taxonomy" id="748908"/>
    <lineage>
        <taxon>Bacteria</taxon>
        <taxon>Bacillati</taxon>
        <taxon>Actinomycetota</taxon>
        <taxon>Actinomycetes</taxon>
        <taxon>Micrococcales</taxon>
        <taxon>Microbacteriaceae</taxon>
        <taxon>Alpinimonas</taxon>
    </lineage>
</organism>
<dbReference type="GO" id="GO:0006508">
    <property type="term" value="P:proteolysis"/>
    <property type="evidence" value="ECO:0007669"/>
    <property type="project" value="UniProtKB-KW"/>
</dbReference>
<sequence length="126" mass="14101">MDDLSAASAGSFAMSLQEFELLVSEELDSLPAHVMDQLDNVIFVVEERSNNSAGPLLGLYQGTAITDRFDYGLGELPDQIVLYWAEHVDSCNTVEELRQQVHITLVHEIAHYFGIDDEHLHELGWG</sequence>
<dbReference type="Gene3D" id="3.30.2010.20">
    <property type="match status" value="1"/>
</dbReference>
<dbReference type="Pfam" id="PF06262">
    <property type="entry name" value="Zincin_1"/>
    <property type="match status" value="1"/>
</dbReference>
<dbReference type="SUPFAM" id="SSF55486">
    <property type="entry name" value="Metalloproteases ('zincins'), catalytic domain"/>
    <property type="match status" value="1"/>
</dbReference>
<evidence type="ECO:0000313" key="2">
    <source>
        <dbReference type="Proteomes" id="UP000524237"/>
    </source>
</evidence>
<comment type="caution">
    <text evidence="1">The sequence shown here is derived from an EMBL/GenBank/DDBJ whole genome shotgun (WGS) entry which is preliminary data.</text>
</comment>